<proteinExistence type="predicted"/>
<sequence length="80" mass="8607">MVKSLSNSRASLSVRPTTLGTVIKEVSPGRSRKEPIARAMTATMAAIATFLRGILVTGNWVVISSPRESFKRSFCIIAAL</sequence>
<protein>
    <submittedName>
        <fullName evidence="2">Unannotated protein</fullName>
    </submittedName>
</protein>
<dbReference type="AlphaFoldDB" id="A0A6J6E9T9"/>
<evidence type="ECO:0000313" key="2">
    <source>
        <dbReference type="EMBL" id="CAB4570138.1"/>
    </source>
</evidence>
<dbReference type="EMBL" id="CAEZTJ010000087">
    <property type="protein sequence ID" value="CAB4570138.1"/>
    <property type="molecule type" value="Genomic_DNA"/>
</dbReference>
<keyword evidence="1" id="KW-0812">Transmembrane</keyword>
<reference evidence="2" key="1">
    <citation type="submission" date="2020-05" db="EMBL/GenBank/DDBJ databases">
        <authorList>
            <person name="Chiriac C."/>
            <person name="Salcher M."/>
            <person name="Ghai R."/>
            <person name="Kavagutti S V."/>
        </authorList>
    </citation>
    <scope>NUCLEOTIDE SEQUENCE</scope>
</reference>
<keyword evidence="1" id="KW-1133">Transmembrane helix</keyword>
<organism evidence="2">
    <name type="scientific">freshwater metagenome</name>
    <dbReference type="NCBI Taxonomy" id="449393"/>
    <lineage>
        <taxon>unclassified sequences</taxon>
        <taxon>metagenomes</taxon>
        <taxon>ecological metagenomes</taxon>
    </lineage>
</organism>
<name>A0A6J6E9T9_9ZZZZ</name>
<evidence type="ECO:0000256" key="1">
    <source>
        <dbReference type="SAM" id="Phobius"/>
    </source>
</evidence>
<accession>A0A6J6E9T9</accession>
<feature type="transmembrane region" description="Helical" evidence="1">
    <location>
        <begin position="39"/>
        <end position="63"/>
    </location>
</feature>
<gene>
    <name evidence="2" type="ORF">UFOPK1650_00659</name>
</gene>
<keyword evidence="1" id="KW-0472">Membrane</keyword>